<feature type="compositionally biased region" description="Basic and acidic residues" evidence="1">
    <location>
        <begin position="205"/>
        <end position="217"/>
    </location>
</feature>
<dbReference type="EnsemblPlants" id="OPUNC04G04550.1">
    <property type="protein sequence ID" value="OPUNC04G04550.1"/>
    <property type="gene ID" value="OPUNC04G04550"/>
</dbReference>
<keyword evidence="3" id="KW-1185">Reference proteome</keyword>
<name>A0A0E0KNF2_ORYPU</name>
<dbReference type="AlphaFoldDB" id="A0A0E0KNF2"/>
<sequence length="251" mass="27939">MSERLGGFGPTQAQPERAPPHSSTPITSQFQGGGNANGPSRASDASCKATYDSSNDSHCANLTLARGICTICRSGLAKVSLPYREWKQNLSGLLSRFHCMHLHMAPTHGKVNPWITVARHLVVEYRVIWTCCNKVIGYLVNIPRIVMKFHICKHRQQGLGLTLHRTATCPALVDGRHPNELRASQTDDAPQMTQPTQPEDGNNNDPHRSNRELHEPNRLSLSGPRHAAGRRKKTTNKRADTYRTMTDHDDE</sequence>
<reference evidence="2" key="2">
    <citation type="submission" date="2018-05" db="EMBL/GenBank/DDBJ databases">
        <title>OpunRS2 (Oryza punctata Reference Sequence Version 2).</title>
        <authorList>
            <person name="Zhang J."/>
            <person name="Kudrna D."/>
            <person name="Lee S."/>
            <person name="Talag J."/>
            <person name="Welchert J."/>
            <person name="Wing R.A."/>
        </authorList>
    </citation>
    <scope>NUCLEOTIDE SEQUENCE [LARGE SCALE GENOMIC DNA]</scope>
</reference>
<feature type="region of interest" description="Disordered" evidence="1">
    <location>
        <begin position="181"/>
        <end position="251"/>
    </location>
</feature>
<feature type="compositionally biased region" description="Polar residues" evidence="1">
    <location>
        <begin position="182"/>
        <end position="204"/>
    </location>
</feature>
<feature type="compositionally biased region" description="Polar residues" evidence="1">
    <location>
        <begin position="21"/>
        <end position="30"/>
    </location>
</feature>
<organism evidence="2">
    <name type="scientific">Oryza punctata</name>
    <name type="common">Red rice</name>
    <dbReference type="NCBI Taxonomy" id="4537"/>
    <lineage>
        <taxon>Eukaryota</taxon>
        <taxon>Viridiplantae</taxon>
        <taxon>Streptophyta</taxon>
        <taxon>Embryophyta</taxon>
        <taxon>Tracheophyta</taxon>
        <taxon>Spermatophyta</taxon>
        <taxon>Magnoliopsida</taxon>
        <taxon>Liliopsida</taxon>
        <taxon>Poales</taxon>
        <taxon>Poaceae</taxon>
        <taxon>BOP clade</taxon>
        <taxon>Oryzoideae</taxon>
        <taxon>Oryzeae</taxon>
        <taxon>Oryzinae</taxon>
        <taxon>Oryza</taxon>
    </lineage>
</organism>
<protein>
    <submittedName>
        <fullName evidence="2">Uncharacterized protein</fullName>
    </submittedName>
</protein>
<dbReference type="HOGENOM" id="CLU_1274023_0_0_1"/>
<dbReference type="Gramene" id="OPUNC04G04550.1">
    <property type="protein sequence ID" value="OPUNC04G04550.1"/>
    <property type="gene ID" value="OPUNC04G04550"/>
</dbReference>
<reference evidence="2" key="1">
    <citation type="submission" date="2015-04" db="UniProtKB">
        <authorList>
            <consortium name="EnsemblPlants"/>
        </authorList>
    </citation>
    <scope>IDENTIFICATION</scope>
</reference>
<evidence type="ECO:0000256" key="1">
    <source>
        <dbReference type="SAM" id="MobiDB-lite"/>
    </source>
</evidence>
<feature type="compositionally biased region" description="Basic and acidic residues" evidence="1">
    <location>
        <begin position="237"/>
        <end position="251"/>
    </location>
</feature>
<evidence type="ECO:0000313" key="3">
    <source>
        <dbReference type="Proteomes" id="UP000026962"/>
    </source>
</evidence>
<dbReference type="Proteomes" id="UP000026962">
    <property type="component" value="Chromosome 4"/>
</dbReference>
<evidence type="ECO:0000313" key="2">
    <source>
        <dbReference type="EnsemblPlants" id="OPUNC04G04550.1"/>
    </source>
</evidence>
<feature type="region of interest" description="Disordered" evidence="1">
    <location>
        <begin position="1"/>
        <end position="41"/>
    </location>
</feature>
<feature type="compositionally biased region" description="Basic residues" evidence="1">
    <location>
        <begin position="227"/>
        <end position="236"/>
    </location>
</feature>
<proteinExistence type="predicted"/>
<accession>A0A0E0KNF2</accession>